<keyword evidence="2" id="KW-0255">Endonuclease</keyword>
<dbReference type="InterPro" id="IPR011335">
    <property type="entry name" value="Restrct_endonuc-II-like"/>
</dbReference>
<organism evidence="2 3">
    <name type="scientific">Vulcanisaeta souniana JCM 11219</name>
    <dbReference type="NCBI Taxonomy" id="1293586"/>
    <lineage>
        <taxon>Archaea</taxon>
        <taxon>Thermoproteota</taxon>
        <taxon>Thermoprotei</taxon>
        <taxon>Thermoproteales</taxon>
        <taxon>Thermoproteaceae</taxon>
        <taxon>Vulcanisaeta</taxon>
    </lineage>
</organism>
<keyword evidence="2" id="KW-0378">Hydrolase</keyword>
<dbReference type="PANTHER" id="PTHR34314:SF6">
    <property type="entry name" value="DUF3782 DOMAIN-CONTAINING PROTEIN"/>
    <property type="match status" value="1"/>
</dbReference>
<accession>A0A830EDZ1</accession>
<dbReference type="AlphaFoldDB" id="A0A830EDZ1"/>
<evidence type="ECO:0000313" key="3">
    <source>
        <dbReference type="Proteomes" id="UP000657075"/>
    </source>
</evidence>
<dbReference type="InterPro" id="IPR011856">
    <property type="entry name" value="tRNA_endonuc-like_dom_sf"/>
</dbReference>
<dbReference type="PANTHER" id="PTHR34314">
    <property type="entry name" value="CRENARCHAEAL PROTEIN, PUTATIVE-RELATED"/>
    <property type="match status" value="1"/>
</dbReference>
<feature type="domain" description="Restriction endonuclease type IV Mrr" evidence="1">
    <location>
        <begin position="8"/>
        <end position="107"/>
    </location>
</feature>
<comment type="caution">
    <text evidence="2">The sequence shown here is derived from an EMBL/GenBank/DDBJ whole genome shotgun (WGS) entry which is preliminary data.</text>
</comment>
<keyword evidence="2" id="KW-0540">Nuclease</keyword>
<dbReference type="RefSeq" id="WP_243679456.1">
    <property type="nucleotide sequence ID" value="NZ_BBBK01000001.1"/>
</dbReference>
<gene>
    <name evidence="2" type="ORF">GCM10007112_00890</name>
</gene>
<sequence length="219" mass="23552">MMANVGIKFEDYVAELLSRLGLKVLDKRARVTVNGIEVGEVDIVAEDNAGNKYAVEVKSGKVDVSAIRQAYVNAKVLNAKPLIVARGFSNDSSKALADELGVSVINLEEAVVLTIDELRTVIESVIYESVGDLINTVFTLATKSCDAKARAIMDAVINCNDWNCVCDKLGVNQGDCGSLISDIKRELGLGNLSLSKLRTAIRLYNLVSLLVNSCNKGNT</sequence>
<dbReference type="Gene3D" id="3.40.1350.10">
    <property type="match status" value="1"/>
</dbReference>
<reference evidence="2" key="1">
    <citation type="journal article" date="2014" name="Int. J. Syst. Evol. Microbiol.">
        <title>Complete genome sequence of Corynebacterium casei LMG S-19264T (=DSM 44701T), isolated from a smear-ripened cheese.</title>
        <authorList>
            <consortium name="US DOE Joint Genome Institute (JGI-PGF)"/>
            <person name="Walter F."/>
            <person name="Albersmeier A."/>
            <person name="Kalinowski J."/>
            <person name="Ruckert C."/>
        </authorList>
    </citation>
    <scope>NUCLEOTIDE SEQUENCE</scope>
    <source>
        <strain evidence="2">JCM 11219</strain>
    </source>
</reference>
<evidence type="ECO:0000313" key="2">
    <source>
        <dbReference type="EMBL" id="GGI67730.1"/>
    </source>
</evidence>
<evidence type="ECO:0000259" key="1">
    <source>
        <dbReference type="Pfam" id="PF04471"/>
    </source>
</evidence>
<dbReference type="GO" id="GO:0009307">
    <property type="term" value="P:DNA restriction-modification system"/>
    <property type="evidence" value="ECO:0007669"/>
    <property type="project" value="InterPro"/>
</dbReference>
<dbReference type="InterPro" id="IPR007560">
    <property type="entry name" value="Restrct_endonuc_IV_Mrr"/>
</dbReference>
<dbReference type="SUPFAM" id="SSF52980">
    <property type="entry name" value="Restriction endonuclease-like"/>
    <property type="match status" value="1"/>
</dbReference>
<protein>
    <submittedName>
        <fullName evidence="2">Endonuclease</fullName>
    </submittedName>
</protein>
<dbReference type="Pfam" id="PF04471">
    <property type="entry name" value="Mrr_cat"/>
    <property type="match status" value="1"/>
</dbReference>
<dbReference type="EMBL" id="BMNM01000001">
    <property type="protein sequence ID" value="GGI67730.1"/>
    <property type="molecule type" value="Genomic_DNA"/>
</dbReference>
<name>A0A830EDZ1_9CREN</name>
<dbReference type="GO" id="GO:0003677">
    <property type="term" value="F:DNA binding"/>
    <property type="evidence" value="ECO:0007669"/>
    <property type="project" value="InterPro"/>
</dbReference>
<proteinExistence type="predicted"/>
<dbReference type="GO" id="GO:0004519">
    <property type="term" value="F:endonuclease activity"/>
    <property type="evidence" value="ECO:0007669"/>
    <property type="project" value="UniProtKB-KW"/>
</dbReference>
<dbReference type="Proteomes" id="UP000657075">
    <property type="component" value="Unassembled WGS sequence"/>
</dbReference>
<reference evidence="2" key="2">
    <citation type="submission" date="2020-09" db="EMBL/GenBank/DDBJ databases">
        <authorList>
            <person name="Sun Q."/>
            <person name="Ohkuma M."/>
        </authorList>
    </citation>
    <scope>NUCLEOTIDE SEQUENCE</scope>
    <source>
        <strain evidence="2">JCM 11219</strain>
    </source>
</reference>